<comment type="cofactor">
    <cofactor evidence="1">
        <name>pyridoxal 5'-phosphate</name>
        <dbReference type="ChEBI" id="CHEBI:597326"/>
    </cofactor>
</comment>
<dbReference type="Pfam" id="PF00291">
    <property type="entry name" value="PALP"/>
    <property type="match status" value="1"/>
</dbReference>
<dbReference type="NCBIfam" id="TIGR01747">
    <property type="entry name" value="diampropi_NH3ly"/>
    <property type="match status" value="1"/>
</dbReference>
<evidence type="ECO:0000313" key="5">
    <source>
        <dbReference type="Proteomes" id="UP000256748"/>
    </source>
</evidence>
<dbReference type="GO" id="GO:0008838">
    <property type="term" value="F:diaminopropionate ammonia-lyase activity"/>
    <property type="evidence" value="ECO:0007669"/>
    <property type="project" value="InterPro"/>
</dbReference>
<organism evidence="4 5">
    <name type="scientific">Rhizobium leguminosarum bv. trifolii</name>
    <dbReference type="NCBI Taxonomy" id="386"/>
    <lineage>
        <taxon>Bacteria</taxon>
        <taxon>Pseudomonadati</taxon>
        <taxon>Pseudomonadota</taxon>
        <taxon>Alphaproteobacteria</taxon>
        <taxon>Hyphomicrobiales</taxon>
        <taxon>Rhizobiaceae</taxon>
        <taxon>Rhizobium/Agrobacterium group</taxon>
        <taxon>Rhizobium</taxon>
    </lineage>
</organism>
<keyword evidence="4" id="KW-0456">Lyase</keyword>
<comment type="caution">
    <text evidence="4">The sequence shown here is derived from an EMBL/GenBank/DDBJ whole genome shotgun (WGS) entry which is preliminary data.</text>
</comment>
<name>A0A3E1BXZ2_RHILT</name>
<reference evidence="4 5" key="1">
    <citation type="submission" date="2017-03" db="EMBL/GenBank/DDBJ databases">
        <title>Genome analysis of Rhizobial strains effectives or ineffectives for nitrogen fixation isolated from bean seeds.</title>
        <authorList>
            <person name="Peralta H."/>
            <person name="Aguilar-Vera A."/>
            <person name="Mora Y."/>
            <person name="Vargas-Lagunas C."/>
            <person name="Girard L."/>
            <person name="Mora J."/>
        </authorList>
    </citation>
    <scope>NUCLEOTIDE SEQUENCE [LARGE SCALE GENOMIC DNA]</scope>
    <source>
        <strain evidence="4 5">CCGM5</strain>
    </source>
</reference>
<dbReference type="Gene3D" id="3.40.50.1100">
    <property type="match status" value="3"/>
</dbReference>
<dbReference type="Proteomes" id="UP000256748">
    <property type="component" value="Unassembled WGS sequence"/>
</dbReference>
<sequence length="403" mass="42080">MFQLNSTSDYHQPLDPRDAETLGLEAADAVERHLAFRENHAETPLVALPALAAELGVAAIHIKDEGHRLGLGSFKALGGAYAVIWLVLDEAAHRLGRAVDVSELQSSPVRAVAGTMTVACATDGNHGRSVAQGAQLVGARAAIFVHAGVSDERVAAIARFGAEIIRVDGTYDDSVREAARMAEQKGWTIVSDTSWAGYEHIPGLVMQGYTALVREALRAMPQPPTHVFIQAGVGGVAAAVAGHMAIAFGEERPTFTVVDPARAACLFETARAGHPVTVAHGAPTVMAMLECYEPSLVAWRILSRVADAFMTVDEDEAIAVMKRLADPAGNDPAIVAGESGGVGLAGLIRAVGNPAIKQALSLDGHSRIFLVNTEGATDPGKYQEIVGRSPAAVAAKSKNGVSA</sequence>
<dbReference type="InterPro" id="IPR001926">
    <property type="entry name" value="TrpB-like_PALP"/>
</dbReference>
<dbReference type="GO" id="GO:0030170">
    <property type="term" value="F:pyridoxal phosphate binding"/>
    <property type="evidence" value="ECO:0007669"/>
    <property type="project" value="InterPro"/>
</dbReference>
<dbReference type="PANTHER" id="PTHR42937">
    <property type="match status" value="1"/>
</dbReference>
<accession>A0A3E1BXZ2</accession>
<dbReference type="InterPro" id="IPR036052">
    <property type="entry name" value="TrpB-like_PALP_sf"/>
</dbReference>
<feature type="domain" description="Tryptophan synthase beta chain-like PALP" evidence="3">
    <location>
        <begin position="40"/>
        <end position="354"/>
    </location>
</feature>
<evidence type="ECO:0000256" key="1">
    <source>
        <dbReference type="ARBA" id="ARBA00001933"/>
    </source>
</evidence>
<proteinExistence type="predicted"/>
<evidence type="ECO:0000259" key="3">
    <source>
        <dbReference type="Pfam" id="PF00291"/>
    </source>
</evidence>
<evidence type="ECO:0000313" key="4">
    <source>
        <dbReference type="EMBL" id="RFB99883.1"/>
    </source>
</evidence>
<dbReference type="AlphaFoldDB" id="A0A3E1BXZ2"/>
<keyword evidence="2" id="KW-0663">Pyridoxal phosphate</keyword>
<dbReference type="SUPFAM" id="SSF53686">
    <property type="entry name" value="Tryptophan synthase beta subunit-like PLP-dependent enzymes"/>
    <property type="match status" value="1"/>
</dbReference>
<evidence type="ECO:0000256" key="2">
    <source>
        <dbReference type="ARBA" id="ARBA00022898"/>
    </source>
</evidence>
<dbReference type="NCBIfam" id="NF006058">
    <property type="entry name" value="PRK08206.1"/>
    <property type="match status" value="1"/>
</dbReference>
<gene>
    <name evidence="4" type="ORF">B5K10_05085</name>
</gene>
<dbReference type="RefSeq" id="WP_116272555.1">
    <property type="nucleotide sequence ID" value="NZ_KZ859521.1"/>
</dbReference>
<protein>
    <submittedName>
        <fullName evidence="4">Diaminopropionate ammonia-lyase</fullName>
    </submittedName>
</protein>
<dbReference type="EMBL" id="NAOO01000004">
    <property type="protein sequence ID" value="RFB99883.1"/>
    <property type="molecule type" value="Genomic_DNA"/>
</dbReference>
<dbReference type="PANTHER" id="PTHR42937:SF1">
    <property type="entry name" value="DIAMINOPROPIONATE AMMONIA-LYASE"/>
    <property type="match status" value="1"/>
</dbReference>
<dbReference type="InterPro" id="IPR010081">
    <property type="entry name" value="DiNH2opropionate_NH3_lyase"/>
</dbReference>